<protein>
    <submittedName>
        <fullName evidence="3">Uncharacterized protein</fullName>
    </submittedName>
</protein>
<evidence type="ECO:0000256" key="1">
    <source>
        <dbReference type="SAM" id="MobiDB-lite"/>
    </source>
</evidence>
<dbReference type="Proteomes" id="UP000712600">
    <property type="component" value="Unassembled WGS sequence"/>
</dbReference>
<dbReference type="AlphaFoldDB" id="A0A8S9I768"/>
<evidence type="ECO:0000313" key="3">
    <source>
        <dbReference type="EMBL" id="KAF2565166.1"/>
    </source>
</evidence>
<evidence type="ECO:0000256" key="2">
    <source>
        <dbReference type="SAM" id="SignalP"/>
    </source>
</evidence>
<evidence type="ECO:0000313" key="4">
    <source>
        <dbReference type="EMBL" id="KAF3535559.1"/>
    </source>
</evidence>
<keyword evidence="2" id="KW-0732">Signal</keyword>
<reference evidence="4" key="2">
    <citation type="submission" date="2019-12" db="EMBL/GenBank/DDBJ databases">
        <title>Genome sequencing and annotation of Brassica cretica.</title>
        <authorList>
            <person name="Studholme D.J."/>
            <person name="Sarris P."/>
        </authorList>
    </citation>
    <scope>NUCLEOTIDE SEQUENCE</scope>
    <source>
        <strain evidence="4">PFS-109/04</strain>
        <tissue evidence="4">Leaf</tissue>
    </source>
</reference>
<accession>A0A8S9I768</accession>
<comment type="caution">
    <text evidence="3">The sequence shown here is derived from an EMBL/GenBank/DDBJ whole genome shotgun (WGS) entry which is preliminary data.</text>
</comment>
<dbReference type="EMBL" id="QGKX02001290">
    <property type="protein sequence ID" value="KAF3535559.1"/>
    <property type="molecule type" value="Genomic_DNA"/>
</dbReference>
<reference evidence="3" key="1">
    <citation type="submission" date="2019-12" db="EMBL/GenBank/DDBJ databases">
        <title>Genome sequencing and annotation of Brassica cretica.</title>
        <authorList>
            <person name="Studholme D.J."/>
            <person name="Sarris P.F."/>
        </authorList>
    </citation>
    <scope>NUCLEOTIDE SEQUENCE</scope>
    <source>
        <strain evidence="3">PFS-102/07</strain>
        <tissue evidence="3">Leaf</tissue>
    </source>
</reference>
<organism evidence="3">
    <name type="scientific">Brassica cretica</name>
    <name type="common">Mustard</name>
    <dbReference type="NCBI Taxonomy" id="69181"/>
    <lineage>
        <taxon>Eukaryota</taxon>
        <taxon>Viridiplantae</taxon>
        <taxon>Streptophyta</taxon>
        <taxon>Embryophyta</taxon>
        <taxon>Tracheophyta</taxon>
        <taxon>Spermatophyta</taxon>
        <taxon>Magnoliopsida</taxon>
        <taxon>eudicotyledons</taxon>
        <taxon>Gunneridae</taxon>
        <taxon>Pentapetalae</taxon>
        <taxon>rosids</taxon>
        <taxon>malvids</taxon>
        <taxon>Brassicales</taxon>
        <taxon>Brassicaceae</taxon>
        <taxon>Brassiceae</taxon>
        <taxon>Brassica</taxon>
    </lineage>
</organism>
<proteinExistence type="predicted"/>
<feature type="region of interest" description="Disordered" evidence="1">
    <location>
        <begin position="29"/>
        <end position="57"/>
    </location>
</feature>
<name>A0A8S9I768_BRACR</name>
<feature type="chain" id="PRO_5043266107" evidence="2">
    <location>
        <begin position="22"/>
        <end position="57"/>
    </location>
</feature>
<gene>
    <name evidence="4" type="ORF">F2Q69_00021708</name>
    <name evidence="3" type="ORF">F2Q70_00016891</name>
</gene>
<feature type="signal peptide" evidence="2">
    <location>
        <begin position="1"/>
        <end position="21"/>
    </location>
</feature>
<sequence length="57" mass="6122">MIIRLTGLGLLFDGLCGWVKSIPNMSPPASLVIPEGSSESEEARNEDFSSLTTNRAL</sequence>
<dbReference type="EMBL" id="QGKY02001250">
    <property type="protein sequence ID" value="KAF2565166.1"/>
    <property type="molecule type" value="Genomic_DNA"/>
</dbReference>
<feature type="compositionally biased region" description="Polar residues" evidence="1">
    <location>
        <begin position="48"/>
        <end position="57"/>
    </location>
</feature>